<dbReference type="EMBL" id="LR797078">
    <property type="protein sequence ID" value="CAB4185240.1"/>
    <property type="molecule type" value="Genomic_DNA"/>
</dbReference>
<proteinExistence type="predicted"/>
<organism evidence="1">
    <name type="scientific">uncultured Caudovirales phage</name>
    <dbReference type="NCBI Taxonomy" id="2100421"/>
    <lineage>
        <taxon>Viruses</taxon>
        <taxon>Duplodnaviria</taxon>
        <taxon>Heunggongvirae</taxon>
        <taxon>Uroviricota</taxon>
        <taxon>Caudoviricetes</taxon>
        <taxon>Peduoviridae</taxon>
        <taxon>Maltschvirus</taxon>
        <taxon>Maltschvirus maltsch</taxon>
    </lineage>
</organism>
<sequence length="346" mass="38630">MSKETYEYLNSGNILVGFTEKRGEAWWSKKELQHGEPNHYTGAIPVSDVRRRLFHWKAIEAPVFVQVPDLKSATEGDMKFIPQDDRKAIVRNDTYETLGLFKETYAIHQYDEWLLDTVSNVIDDSNLQIGSAGLLRNGGVAWVSIEMPESISTSAGFDFRPHLLATTSHNGTLATTFKRCITAVVCDNTLAGALSEDGSQFKTRHSKNSNGRVQSIRDALGIIHTMAEDFGAEIERLSSMVVTTAEWDAIVERLMPTVVGADARPQSVSRAQNKQEAVRHLYKHDPRVAPWIGTGLGVLQAFNTYQQHYVGKAESRVERNALNALNGKGDEFDRQVIRTLHDVVMA</sequence>
<reference evidence="1" key="1">
    <citation type="submission" date="2020-05" db="EMBL/GenBank/DDBJ databases">
        <authorList>
            <person name="Chiriac C."/>
            <person name="Salcher M."/>
            <person name="Ghai R."/>
            <person name="Kavagutti S V."/>
        </authorList>
    </citation>
    <scope>NUCLEOTIDE SEQUENCE</scope>
</reference>
<gene>
    <name evidence="1" type="ORF">UFOVP1130_19</name>
</gene>
<accession>A0A6J5QKV0</accession>
<name>A0A6J5QKV0_9CAUD</name>
<evidence type="ECO:0000313" key="1">
    <source>
        <dbReference type="EMBL" id="CAB4185240.1"/>
    </source>
</evidence>
<protein>
    <submittedName>
        <fullName evidence="1">LGT_TIGR03299, phage/plasmid-like protein TIGR03299</fullName>
    </submittedName>
</protein>
<dbReference type="Pfam" id="PF06067">
    <property type="entry name" value="DUF932"/>
    <property type="match status" value="1"/>
</dbReference>
<dbReference type="InterPro" id="IPR026325">
    <property type="entry name" value="DUF932"/>
</dbReference>
<dbReference type="InterPro" id="IPR017686">
    <property type="entry name" value="Phg/plasmid-like_prot"/>
</dbReference>
<dbReference type="NCBIfam" id="TIGR03299">
    <property type="entry name" value="LGT_TIGR03299"/>
    <property type="match status" value="1"/>
</dbReference>